<keyword evidence="1" id="KW-1185">Reference proteome</keyword>
<accession>A0A915AQF6</accession>
<evidence type="ECO:0000313" key="1">
    <source>
        <dbReference type="Proteomes" id="UP000887569"/>
    </source>
</evidence>
<organism evidence="1 2">
    <name type="scientific">Parascaris univalens</name>
    <name type="common">Nematode worm</name>
    <dbReference type="NCBI Taxonomy" id="6257"/>
    <lineage>
        <taxon>Eukaryota</taxon>
        <taxon>Metazoa</taxon>
        <taxon>Ecdysozoa</taxon>
        <taxon>Nematoda</taxon>
        <taxon>Chromadorea</taxon>
        <taxon>Rhabditida</taxon>
        <taxon>Spirurina</taxon>
        <taxon>Ascaridomorpha</taxon>
        <taxon>Ascaridoidea</taxon>
        <taxon>Ascarididae</taxon>
        <taxon>Parascaris</taxon>
    </lineage>
</organism>
<dbReference type="Proteomes" id="UP000887569">
    <property type="component" value="Unplaced"/>
</dbReference>
<dbReference type="AlphaFoldDB" id="A0A915AQF6"/>
<protein>
    <submittedName>
        <fullName evidence="2">Glutathione-disulfide reductase</fullName>
    </submittedName>
</protein>
<proteinExistence type="predicted"/>
<dbReference type="WBParaSite" id="PgR012_g170_t03">
    <property type="protein sequence ID" value="PgR012_g170_t03"/>
    <property type="gene ID" value="PgR012_g170"/>
</dbReference>
<name>A0A915AQF6_PARUN</name>
<sequence length="46" mass="5299">MVLPLLLYSSDQSFSFYFKNSLPISCIGMDVCYRYRTLIQTPSQGD</sequence>
<evidence type="ECO:0000313" key="2">
    <source>
        <dbReference type="WBParaSite" id="PgR012_g170_t03"/>
    </source>
</evidence>
<reference evidence="2" key="1">
    <citation type="submission" date="2022-11" db="UniProtKB">
        <authorList>
            <consortium name="WormBaseParasite"/>
        </authorList>
    </citation>
    <scope>IDENTIFICATION</scope>
</reference>